<evidence type="ECO:0000313" key="2">
    <source>
        <dbReference type="EMBL" id="AEO35034.1"/>
    </source>
</evidence>
<name>G3MNG6_AMBMU</name>
<organism evidence="2">
    <name type="scientific">Amblyomma maculatum</name>
    <name type="common">Gulf Coast tick</name>
    <dbReference type="NCBI Taxonomy" id="34609"/>
    <lineage>
        <taxon>Eukaryota</taxon>
        <taxon>Metazoa</taxon>
        <taxon>Ecdysozoa</taxon>
        <taxon>Arthropoda</taxon>
        <taxon>Chelicerata</taxon>
        <taxon>Arachnida</taxon>
        <taxon>Acari</taxon>
        <taxon>Parasitiformes</taxon>
        <taxon>Ixodida</taxon>
        <taxon>Ixodoidea</taxon>
        <taxon>Ixodidae</taxon>
        <taxon>Amblyomminae</taxon>
        <taxon>Amblyomma</taxon>
    </lineage>
</organism>
<reference evidence="2" key="1">
    <citation type="journal article" date="2011" name="PLoS ONE">
        <title>A deep insight into the sialotranscriptome of the gulf coast tick, Amblyomma maculatum.</title>
        <authorList>
            <person name="Karim S."/>
            <person name="Singh P."/>
            <person name="Ribeiro J.M."/>
        </authorList>
    </citation>
    <scope>NUCLEOTIDE SEQUENCE</scope>
    <source>
        <tissue evidence="2">Salivary gland</tissue>
    </source>
</reference>
<feature type="domain" description="Reverse transcriptase zinc-binding" evidence="1">
    <location>
        <begin position="110"/>
        <end position="183"/>
    </location>
</feature>
<dbReference type="AlphaFoldDB" id="G3MNG6"/>
<dbReference type="Pfam" id="PF13966">
    <property type="entry name" value="zf-RVT"/>
    <property type="match status" value="1"/>
</dbReference>
<proteinExistence type="evidence at transcript level"/>
<accession>G3MNG6</accession>
<dbReference type="EMBL" id="JO843417">
    <property type="protein sequence ID" value="AEO35034.1"/>
    <property type="molecule type" value="mRNA"/>
</dbReference>
<sequence length="279" mass="32701">MRRDNLFRPVSAGGLGLTHLYVRQLVARFFLFRNSSHPITRASLQTNLVNLHPNLVVSPNFTDRPSLFGFMKEVYDSVRFLAVRFSYENFSVSRKNLYQELISMLFPSPLYRSLYSNCMRHDVLKRVRKMPISPSTKTFFFKFHAEVLPVKVWLQKKNIFVCSVSCRLCDAPETIEHCFIACKDAILFYDVLQRTLKKDFILNSHNVRYLITTEHDHEPFDMIFLLGLHSLWKTRMLDRNAEPLVSPATYFGQMVHQLRDTYEDSDYLIGTINRIGCHC</sequence>
<evidence type="ECO:0000259" key="1">
    <source>
        <dbReference type="Pfam" id="PF13966"/>
    </source>
</evidence>
<protein>
    <recommendedName>
        <fullName evidence="1">Reverse transcriptase zinc-binding domain-containing protein</fullName>
    </recommendedName>
</protein>
<dbReference type="InterPro" id="IPR026960">
    <property type="entry name" value="RVT-Znf"/>
</dbReference>